<dbReference type="Gene3D" id="3.90.1640.10">
    <property type="entry name" value="inorganic pyrophosphatase (n-terminal core)"/>
    <property type="match status" value="1"/>
</dbReference>
<dbReference type="InterPro" id="IPR038763">
    <property type="entry name" value="DHH_sf"/>
</dbReference>
<dbReference type="PANTHER" id="PTHR47618">
    <property type="entry name" value="BIFUNCTIONAL OLIGORIBONUCLEASE AND PAP PHOSPHATASE NRNA"/>
    <property type="match status" value="1"/>
</dbReference>
<gene>
    <name evidence="3" type="ORF">KK083_18975</name>
</gene>
<dbReference type="Pfam" id="PF01368">
    <property type="entry name" value="DHH"/>
    <property type="match status" value="1"/>
</dbReference>
<dbReference type="InterPro" id="IPR051319">
    <property type="entry name" value="Oligoribo/pAp-PDE_c-di-AMP_PDE"/>
</dbReference>
<organism evidence="3 4">
    <name type="scientific">Chryseosolibacter histidini</name>
    <dbReference type="NCBI Taxonomy" id="2782349"/>
    <lineage>
        <taxon>Bacteria</taxon>
        <taxon>Pseudomonadati</taxon>
        <taxon>Bacteroidota</taxon>
        <taxon>Cytophagia</taxon>
        <taxon>Cytophagales</taxon>
        <taxon>Chryseotaleaceae</taxon>
        <taxon>Chryseosolibacter</taxon>
    </lineage>
</organism>
<name>A0AAP2DMC7_9BACT</name>
<evidence type="ECO:0000313" key="4">
    <source>
        <dbReference type="Proteomes" id="UP001319200"/>
    </source>
</evidence>
<feature type="domain" description="DHHA1" evidence="2">
    <location>
        <begin position="245"/>
        <end position="328"/>
    </location>
</feature>
<reference evidence="3 4" key="1">
    <citation type="submission" date="2021-05" db="EMBL/GenBank/DDBJ databases">
        <title>A Polyphasic approach of four new species of the genus Ohtaekwangia: Ohtaekwangia histidinii sp. nov., Ohtaekwangia cretensis sp. nov., Ohtaekwangia indiensis sp. nov., Ohtaekwangia reichenbachii sp. nov. from diverse environment.</title>
        <authorList>
            <person name="Octaviana S."/>
        </authorList>
    </citation>
    <scope>NUCLEOTIDE SEQUENCE [LARGE SCALE GENOMIC DNA]</scope>
    <source>
        <strain evidence="3 4">PWU4</strain>
    </source>
</reference>
<dbReference type="Proteomes" id="UP001319200">
    <property type="component" value="Unassembled WGS sequence"/>
</dbReference>
<feature type="domain" description="DDH" evidence="1">
    <location>
        <begin position="16"/>
        <end position="168"/>
    </location>
</feature>
<dbReference type="Pfam" id="PF02272">
    <property type="entry name" value="DHHA1"/>
    <property type="match status" value="1"/>
</dbReference>
<dbReference type="AlphaFoldDB" id="A0AAP2DMC7"/>
<dbReference type="SUPFAM" id="SSF64182">
    <property type="entry name" value="DHH phosphoesterases"/>
    <property type="match status" value="1"/>
</dbReference>
<dbReference type="PANTHER" id="PTHR47618:SF1">
    <property type="entry name" value="BIFUNCTIONAL OLIGORIBONUCLEASE AND PAP PHOSPHATASE NRNA"/>
    <property type="match status" value="1"/>
</dbReference>
<comment type="caution">
    <text evidence="3">The sequence shown here is derived from an EMBL/GenBank/DDBJ whole genome shotgun (WGS) entry which is preliminary data.</text>
</comment>
<evidence type="ECO:0000259" key="1">
    <source>
        <dbReference type="Pfam" id="PF01368"/>
    </source>
</evidence>
<dbReference type="Gene3D" id="3.10.310.30">
    <property type="match status" value="1"/>
</dbReference>
<dbReference type="InterPro" id="IPR003156">
    <property type="entry name" value="DHHA1_dom"/>
</dbReference>
<evidence type="ECO:0000259" key="2">
    <source>
        <dbReference type="Pfam" id="PF02272"/>
    </source>
</evidence>
<dbReference type="EMBL" id="JAHESF010000019">
    <property type="protein sequence ID" value="MBT1698985.1"/>
    <property type="molecule type" value="Genomic_DNA"/>
</dbReference>
<accession>A0AAP2DMC7</accession>
<keyword evidence="4" id="KW-1185">Reference proteome</keyword>
<dbReference type="InterPro" id="IPR001667">
    <property type="entry name" value="DDH_dom"/>
</dbReference>
<proteinExistence type="predicted"/>
<evidence type="ECO:0000313" key="3">
    <source>
        <dbReference type="EMBL" id="MBT1698985.1"/>
    </source>
</evidence>
<sequence>MQNLPAFKEFMNQPRKVVIVTHVKPDADALGSSLGLAGYLKKKGHTVKVITPSDYPDFLTWMPGNSEVLIFQKDKPKAAEAFISQSDIVFCLDFSSLQRINELGKMVEKATAKKVLIDHHLEPEKFAEFEQWDDTAASTAELVYKLIRDIGDEDLVDQNIANCLYAGIMTDTGGFRHPNTTYEVFQIASALVAHGADPSGVSKLIYDTNTLERLRLMGFVLSEKLNVLPEYRTAFITLSAEELKKFGSQTGDTEGLVNYGLSIKGIRLSALISDRKENIKLSFRSLGSFSVNELARKHFEGGGHRNAAGGQTNLTLDETVKKFLDLLPQYKDQLLAD</sequence>
<protein>
    <submittedName>
        <fullName evidence="3">Bifunctional oligoribonuclease/PAP phosphatase NrnA</fullName>
    </submittedName>
</protein>
<dbReference type="GO" id="GO:0003676">
    <property type="term" value="F:nucleic acid binding"/>
    <property type="evidence" value="ECO:0007669"/>
    <property type="project" value="InterPro"/>
</dbReference>
<dbReference type="RefSeq" id="WP_254166218.1">
    <property type="nucleotide sequence ID" value="NZ_JAHESF010000019.1"/>
</dbReference>